<gene>
    <name evidence="1" type="ORF">Rcae01_05581</name>
</gene>
<evidence type="ECO:0008006" key="3">
    <source>
        <dbReference type="Google" id="ProtNLM"/>
    </source>
</evidence>
<dbReference type="InterPro" id="IPR007438">
    <property type="entry name" value="DUF488"/>
</dbReference>
<proteinExistence type="predicted"/>
<dbReference type="PANTHER" id="PTHR39337:SF1">
    <property type="entry name" value="BLR5642 PROTEIN"/>
    <property type="match status" value="1"/>
</dbReference>
<dbReference type="PIRSF" id="PIRSF024492">
    <property type="entry name" value="UCP024492"/>
    <property type="match status" value="1"/>
</dbReference>
<accession>A0ABP9VY72</accession>
<evidence type="ECO:0000313" key="1">
    <source>
        <dbReference type="EMBL" id="GAA5510075.1"/>
    </source>
</evidence>
<comment type="caution">
    <text evidence="1">The sequence shown here is derived from an EMBL/GenBank/DDBJ whole genome shotgun (WGS) entry which is preliminary data.</text>
</comment>
<protein>
    <recommendedName>
        <fullName evidence="3">DUF488 domain-containing protein</fullName>
    </recommendedName>
</protein>
<keyword evidence="2" id="KW-1185">Reference proteome</keyword>
<dbReference type="InterPro" id="IPR014519">
    <property type="entry name" value="UCP024492"/>
</dbReference>
<evidence type="ECO:0000313" key="2">
    <source>
        <dbReference type="Proteomes" id="UP001416858"/>
    </source>
</evidence>
<sequence length="155" mass="17766">MRTILTIGYEGLEIREFVERLTAADVDMLVDVRELPASRKRGFSKSALTQNLENAGIEYTHFRSLGSPKALRHAVRKNRDYATFFSGVRKHLKSEDAREALSEIRNMSKRYRLCLLCFCGDWRKCHRSEVIHALTTSATLSIEHLPNQWPQTSAA</sequence>
<dbReference type="Proteomes" id="UP001416858">
    <property type="component" value="Unassembled WGS sequence"/>
</dbReference>
<dbReference type="EMBL" id="BAABRO010000018">
    <property type="protein sequence ID" value="GAA5510075.1"/>
    <property type="molecule type" value="Genomic_DNA"/>
</dbReference>
<reference evidence="1 2" key="1">
    <citation type="submission" date="2024-02" db="EMBL/GenBank/DDBJ databases">
        <title>Rhodopirellula caenicola NBRC 110016.</title>
        <authorList>
            <person name="Ichikawa N."/>
            <person name="Katano-Makiyama Y."/>
            <person name="Hidaka K."/>
        </authorList>
    </citation>
    <scope>NUCLEOTIDE SEQUENCE [LARGE SCALE GENOMIC DNA]</scope>
    <source>
        <strain evidence="1 2">NBRC 110016</strain>
    </source>
</reference>
<dbReference type="PANTHER" id="PTHR39337">
    <property type="entry name" value="BLR5642 PROTEIN"/>
    <property type="match status" value="1"/>
</dbReference>
<name>A0ABP9VY72_9BACT</name>
<dbReference type="RefSeq" id="WP_425572495.1">
    <property type="nucleotide sequence ID" value="NZ_BAABRO010000018.1"/>
</dbReference>
<organism evidence="1 2">
    <name type="scientific">Novipirellula caenicola</name>
    <dbReference type="NCBI Taxonomy" id="1536901"/>
    <lineage>
        <taxon>Bacteria</taxon>
        <taxon>Pseudomonadati</taxon>
        <taxon>Planctomycetota</taxon>
        <taxon>Planctomycetia</taxon>
        <taxon>Pirellulales</taxon>
        <taxon>Pirellulaceae</taxon>
        <taxon>Novipirellula</taxon>
    </lineage>
</organism>
<dbReference type="Pfam" id="PF04343">
    <property type="entry name" value="DUF488"/>
    <property type="match status" value="1"/>
</dbReference>